<dbReference type="EMBL" id="JRUE01000198">
    <property type="protein sequence ID" value="KXZ66940.1"/>
    <property type="molecule type" value="Genomic_DNA"/>
</dbReference>
<dbReference type="AlphaFoldDB" id="A0A150HMG8"/>
<comment type="caution">
    <text evidence="2">The sequence shown here is derived from an EMBL/GenBank/DDBJ whole genome shotgun (WGS) entry which is preliminary data.</text>
</comment>
<evidence type="ECO:0000313" key="3">
    <source>
        <dbReference type="Proteomes" id="UP000075680"/>
    </source>
</evidence>
<sequence>MQINTLDEHTLFTCRYQPISFVMVIFLITAIFTLSMNSNMEFNTVNNLDDLIEFLINQNIYGWFFLIFILIASILFMNAKLIITTNKIYVNSFGFCIRQIANKELVQHIRLYASFASRINILRPMSKKCLDFNEKLKLSSLGFCLLPEYRDFYLMKHLDLKQFTEIDRIKIIQVLEEYWDLNPKKFVGREELVRLKMQHKLR</sequence>
<dbReference type="Proteomes" id="UP000075680">
    <property type="component" value="Unassembled WGS sequence"/>
</dbReference>
<organism evidence="2 3">
    <name type="scientific">Acinetobacter venetianus</name>
    <dbReference type="NCBI Taxonomy" id="52133"/>
    <lineage>
        <taxon>Bacteria</taxon>
        <taxon>Pseudomonadati</taxon>
        <taxon>Pseudomonadota</taxon>
        <taxon>Gammaproteobacteria</taxon>
        <taxon>Moraxellales</taxon>
        <taxon>Moraxellaceae</taxon>
        <taxon>Acinetobacter</taxon>
    </lineage>
</organism>
<accession>A0A150HMG8</accession>
<dbReference type="PATRIC" id="fig|52133.18.peg.2430"/>
<proteinExistence type="predicted"/>
<protein>
    <submittedName>
        <fullName evidence="2">Uncharacterized protein</fullName>
    </submittedName>
</protein>
<keyword evidence="1" id="KW-0472">Membrane</keyword>
<evidence type="ECO:0000313" key="2">
    <source>
        <dbReference type="EMBL" id="KXZ66940.1"/>
    </source>
</evidence>
<reference evidence="2 3" key="1">
    <citation type="journal article" date="2016" name="Sci. Rep.">
        <title>Genomic and phenotypic characterization of the species Acinetobacter venetianus.</title>
        <authorList>
            <person name="Fondi M."/>
            <person name="Maida I."/>
            <person name="Perrin E."/>
            <person name="Orlandini V."/>
            <person name="La Torre L."/>
            <person name="Bosi E."/>
            <person name="Negroni A."/>
            <person name="Zanaroli G."/>
            <person name="Fava F."/>
            <person name="Decorosi F."/>
            <person name="Giovannetti L."/>
            <person name="Viti C."/>
            <person name="Vaneechoutte M."/>
            <person name="Dijkshoorn L."/>
            <person name="Fani R."/>
        </authorList>
    </citation>
    <scope>NUCLEOTIDE SEQUENCE [LARGE SCALE GENOMIC DNA]</scope>
    <source>
        <strain evidence="2 3">LUH5627</strain>
    </source>
</reference>
<gene>
    <name evidence="2" type="ORF">AVENLUH5627_02362</name>
</gene>
<feature type="transmembrane region" description="Helical" evidence="1">
    <location>
        <begin position="60"/>
        <end position="79"/>
    </location>
</feature>
<feature type="transmembrane region" description="Helical" evidence="1">
    <location>
        <begin position="21"/>
        <end position="40"/>
    </location>
</feature>
<keyword evidence="1" id="KW-0812">Transmembrane</keyword>
<keyword evidence="1" id="KW-1133">Transmembrane helix</keyword>
<evidence type="ECO:0000256" key="1">
    <source>
        <dbReference type="SAM" id="Phobius"/>
    </source>
</evidence>
<name>A0A150HMG8_9GAMM</name>